<reference evidence="3" key="1">
    <citation type="journal article" date="2019" name="Int. J. Syst. Evol. Microbiol.">
        <title>The Global Catalogue of Microorganisms (GCM) 10K type strain sequencing project: providing services to taxonomists for standard genome sequencing and annotation.</title>
        <authorList>
            <consortium name="The Broad Institute Genomics Platform"/>
            <consortium name="The Broad Institute Genome Sequencing Center for Infectious Disease"/>
            <person name="Wu L."/>
            <person name="Ma J."/>
        </authorList>
    </citation>
    <scope>NUCLEOTIDE SEQUENCE [LARGE SCALE GENOMIC DNA]</scope>
    <source>
        <strain evidence="3">CCUG 56754</strain>
    </source>
</reference>
<name>A0ABW3LQW6_9BACI</name>
<feature type="compositionally biased region" description="Basic and acidic residues" evidence="1">
    <location>
        <begin position="1"/>
        <end position="16"/>
    </location>
</feature>
<sequence>MEDTHEFVERFNENKKKSERNKKRQGKRNPAQKLPGKRH</sequence>
<gene>
    <name evidence="2" type="ORF">ACFQ3N_12955</name>
</gene>
<dbReference type="Pfam" id="PF13215">
    <property type="entry name" value="DUF4023"/>
    <property type="match status" value="1"/>
</dbReference>
<dbReference type="EMBL" id="JBHTKJ010000034">
    <property type="protein sequence ID" value="MFD1039295.1"/>
    <property type="molecule type" value="Genomic_DNA"/>
</dbReference>
<organism evidence="2 3">
    <name type="scientific">Virgibacillus byunsanensis</name>
    <dbReference type="NCBI Taxonomy" id="570945"/>
    <lineage>
        <taxon>Bacteria</taxon>
        <taxon>Bacillati</taxon>
        <taxon>Bacillota</taxon>
        <taxon>Bacilli</taxon>
        <taxon>Bacillales</taxon>
        <taxon>Bacillaceae</taxon>
        <taxon>Virgibacillus</taxon>
    </lineage>
</organism>
<dbReference type="InterPro" id="IPR025097">
    <property type="entry name" value="DUF4023"/>
</dbReference>
<protein>
    <submittedName>
        <fullName evidence="2">DUF4023 domain-containing protein</fullName>
    </submittedName>
</protein>
<dbReference type="RefSeq" id="WP_390362956.1">
    <property type="nucleotide sequence ID" value="NZ_JBHTKJ010000034.1"/>
</dbReference>
<evidence type="ECO:0000256" key="1">
    <source>
        <dbReference type="SAM" id="MobiDB-lite"/>
    </source>
</evidence>
<feature type="compositionally biased region" description="Basic residues" evidence="1">
    <location>
        <begin position="17"/>
        <end position="27"/>
    </location>
</feature>
<dbReference type="Proteomes" id="UP001597040">
    <property type="component" value="Unassembled WGS sequence"/>
</dbReference>
<evidence type="ECO:0000313" key="2">
    <source>
        <dbReference type="EMBL" id="MFD1039295.1"/>
    </source>
</evidence>
<feature type="region of interest" description="Disordered" evidence="1">
    <location>
        <begin position="1"/>
        <end position="39"/>
    </location>
</feature>
<evidence type="ECO:0000313" key="3">
    <source>
        <dbReference type="Proteomes" id="UP001597040"/>
    </source>
</evidence>
<proteinExistence type="predicted"/>
<accession>A0ABW3LQW6</accession>
<comment type="caution">
    <text evidence="2">The sequence shown here is derived from an EMBL/GenBank/DDBJ whole genome shotgun (WGS) entry which is preliminary data.</text>
</comment>
<keyword evidence="3" id="KW-1185">Reference proteome</keyword>